<evidence type="ECO:0000313" key="1">
    <source>
        <dbReference type="EMBL" id="QLG00540.1"/>
    </source>
</evidence>
<organism evidence="1">
    <name type="scientific">Leclercia adecarboxylata</name>
    <dbReference type="NCBI Taxonomy" id="83655"/>
    <lineage>
        <taxon>Bacteria</taxon>
        <taxon>Pseudomonadati</taxon>
        <taxon>Pseudomonadota</taxon>
        <taxon>Gammaproteobacteria</taxon>
        <taxon>Enterobacterales</taxon>
        <taxon>Enterobacteriaceae</taxon>
        <taxon>Leclercia</taxon>
    </lineage>
</organism>
<dbReference type="AlphaFoldDB" id="A0A7D5JZ44"/>
<sequence length="29" mass="3456">MFRFIFSNESDMLTDYRSCHVIHIFGEGC</sequence>
<proteinExistence type="predicted"/>
<reference evidence="1" key="1">
    <citation type="submission" date="2019-12" db="EMBL/GenBank/DDBJ databases">
        <authorList>
            <person name="Zhou D."/>
        </authorList>
    </citation>
    <scope>NUCLEOTIDE SEQUENCE</scope>
    <source>
        <strain evidence="1">P12375</strain>
        <plasmid evidence="1">pP12375-3FII</plasmid>
    </source>
</reference>
<keyword evidence="1" id="KW-0614">Plasmid</keyword>
<accession>A0A7D5JZ44</accession>
<geneLocation type="plasmid" evidence="1">
    <name>pP12375-3FII</name>
</geneLocation>
<name>A0A7D5JZ44_9ENTR</name>
<protein>
    <submittedName>
        <fullName evidence="1">Uncharacterized protein</fullName>
    </submittedName>
</protein>
<dbReference type="EMBL" id="MN821364">
    <property type="protein sequence ID" value="QLG00540.1"/>
    <property type="molecule type" value="Genomic_DNA"/>
</dbReference>